<proteinExistence type="predicted"/>
<keyword evidence="2" id="KW-1185">Reference proteome</keyword>
<protein>
    <submittedName>
        <fullName evidence="1">Uncharacterized protein</fullName>
    </submittedName>
</protein>
<accession>A0ABS9IDG2</accession>
<evidence type="ECO:0000313" key="2">
    <source>
        <dbReference type="Proteomes" id="UP001162905"/>
    </source>
</evidence>
<sequence length="261" mass="29949">MSNTHKEQQAIALRKEGMSIAKIMTATGLKERKVKDLIRSIPKVSPINTPLAKAVERVFQLAKMQHGIRDYELRDIMRNEYGSKWDTSTGKYVSSYSRDDIKYVREKVRIRAAQEDCNVLFTPDWIDETAPTAGREYLEAAAKNLMHRIESAALEYMELHATRWTEDSEEADLAQLKQRYAVERHLLKLAIRGYGGEPLAKLLERSLVLTDLLEGTPDAAMTSVNATTEKLDYYPEPKSIKPFLDFVESQGWLKEVEHRFI</sequence>
<comment type="caution">
    <text evidence="1">The sequence shown here is derived from an EMBL/GenBank/DDBJ whole genome shotgun (WGS) entry which is preliminary data.</text>
</comment>
<gene>
    <name evidence="1" type="ORF">L4G47_26265</name>
</gene>
<reference evidence="1" key="1">
    <citation type="submission" date="2022-01" db="EMBL/GenBank/DDBJ databases">
        <title>Pseudomonas sp. nov. isolated from Antarctic regolith.</title>
        <authorList>
            <person name="Novakova D."/>
            <person name="Sedlar K."/>
        </authorList>
    </citation>
    <scope>NUCLEOTIDE SEQUENCE</scope>
    <source>
        <strain evidence="1">P2647</strain>
    </source>
</reference>
<organism evidence="1 2">
    <name type="scientific">Pseudomonas petrae</name>
    <dbReference type="NCBI Taxonomy" id="2912190"/>
    <lineage>
        <taxon>Bacteria</taxon>
        <taxon>Pseudomonadati</taxon>
        <taxon>Pseudomonadota</taxon>
        <taxon>Gammaproteobacteria</taxon>
        <taxon>Pseudomonadales</taxon>
        <taxon>Pseudomonadaceae</taxon>
        <taxon>Pseudomonas</taxon>
    </lineage>
</organism>
<dbReference type="RefSeq" id="WP_237254987.1">
    <property type="nucleotide sequence ID" value="NZ_JAKJXH010000062.1"/>
</dbReference>
<evidence type="ECO:0000313" key="1">
    <source>
        <dbReference type="EMBL" id="MCF7545695.1"/>
    </source>
</evidence>
<dbReference type="EMBL" id="JAKJXH010000062">
    <property type="protein sequence ID" value="MCF7545695.1"/>
    <property type="molecule type" value="Genomic_DNA"/>
</dbReference>
<dbReference type="Proteomes" id="UP001162905">
    <property type="component" value="Unassembled WGS sequence"/>
</dbReference>
<name>A0ABS9IDG2_9PSED</name>